<protein>
    <submittedName>
        <fullName evidence="2">GDSL family lipase</fullName>
    </submittedName>
</protein>
<comment type="caution">
    <text evidence="2">The sequence shown here is derived from an EMBL/GenBank/DDBJ whole genome shotgun (WGS) entry which is preliminary data.</text>
</comment>
<dbReference type="SUPFAM" id="SSF52266">
    <property type="entry name" value="SGNH hydrolase"/>
    <property type="match status" value="1"/>
</dbReference>
<proteinExistence type="predicted"/>
<evidence type="ECO:0000259" key="1">
    <source>
        <dbReference type="Pfam" id="PF14606"/>
    </source>
</evidence>
<dbReference type="Gene3D" id="3.40.50.1110">
    <property type="entry name" value="SGNH hydrolase"/>
    <property type="match status" value="1"/>
</dbReference>
<dbReference type="PANTHER" id="PTHR30383">
    <property type="entry name" value="THIOESTERASE 1/PROTEASE 1/LYSOPHOSPHOLIPASE L1"/>
    <property type="match status" value="1"/>
</dbReference>
<reference evidence="2 3" key="1">
    <citation type="submission" date="2018-02" db="EMBL/GenBank/DDBJ databases">
        <title>8 Nocardia nova and 1 Nocardia cyriacigeorgica strain used for evolution to TMP-SMX.</title>
        <authorList>
            <person name="Mehta H."/>
            <person name="Weng J."/>
            <person name="Shamoo Y."/>
        </authorList>
    </citation>
    <scope>NUCLEOTIDE SEQUENCE [LARGE SCALE GENOMIC DNA]</scope>
    <source>
        <strain evidence="2 3">MDA3139</strain>
    </source>
</reference>
<feature type="domain" description="SGNH hydrolase-type esterase" evidence="1">
    <location>
        <begin position="141"/>
        <end position="317"/>
    </location>
</feature>
<evidence type="ECO:0000313" key="2">
    <source>
        <dbReference type="EMBL" id="PPJ36613.1"/>
    </source>
</evidence>
<organism evidence="2 3">
    <name type="scientific">Nocardia nova</name>
    <dbReference type="NCBI Taxonomy" id="37330"/>
    <lineage>
        <taxon>Bacteria</taxon>
        <taxon>Bacillati</taxon>
        <taxon>Actinomycetota</taxon>
        <taxon>Actinomycetes</taxon>
        <taxon>Mycobacteriales</taxon>
        <taxon>Nocardiaceae</taxon>
        <taxon>Nocardia</taxon>
    </lineage>
</organism>
<dbReference type="Proteomes" id="UP000239874">
    <property type="component" value="Unassembled WGS sequence"/>
</dbReference>
<dbReference type="EMBL" id="PSZC01000013">
    <property type="protein sequence ID" value="PPJ36613.1"/>
    <property type="molecule type" value="Genomic_DNA"/>
</dbReference>
<dbReference type="InterPro" id="IPR013830">
    <property type="entry name" value="SGNH_hydro"/>
</dbReference>
<accession>A0A2S6AN36</accession>
<dbReference type="InterPro" id="IPR036514">
    <property type="entry name" value="SGNH_hydro_sf"/>
</dbReference>
<dbReference type="Pfam" id="PF14606">
    <property type="entry name" value="Lipase_GDSL_3"/>
    <property type="match status" value="1"/>
</dbReference>
<name>A0A2S6AN36_9NOCA</name>
<sequence>MSEMSEFVRGLLPGGDPASGNRIPAPSINRLPGDTVAAGRVMAGVHIALAGTADSIELEYRMGTEVGFAAPALKPALTVRVVGAHSTAVPIAAPEGRIEVPLPSRPADATVRIYLPETNAFEPLGISANSGVIAPVRYSRRWVVYGDSICQGWSVSEAGLAWPSLVAERLSIDAVNLGFAGSARGELEAAAVVAASGADAVAIAWGTNSWATIPMDPGLIAETMRVFLATVRRGLPGVPIVVMSPIVRPGAEAAKNRLGATLAQLRFALEAAVEAIDSSPPITLIRGLDLLTPEDLVDGIHPGDKGHAALAAAVLPTVARQLAGRP</sequence>
<dbReference type="RefSeq" id="WP_104380109.1">
    <property type="nucleotide sequence ID" value="NZ_PSZC01000013.1"/>
</dbReference>
<dbReference type="AlphaFoldDB" id="A0A2S6AN36"/>
<dbReference type="InterPro" id="IPR051532">
    <property type="entry name" value="Ester_Hydrolysis_Enzymes"/>
</dbReference>
<dbReference type="Gene3D" id="2.60.120.260">
    <property type="entry name" value="Galactose-binding domain-like"/>
    <property type="match status" value="1"/>
</dbReference>
<evidence type="ECO:0000313" key="3">
    <source>
        <dbReference type="Proteomes" id="UP000239874"/>
    </source>
</evidence>
<gene>
    <name evidence="2" type="ORF">C5E45_19565</name>
</gene>